<reference evidence="5" key="1">
    <citation type="submission" date="2023-11" db="EMBL/GenBank/DDBJ databases">
        <title>Characterization of a newly isolated phage infecting non-aureus staphylococci isolated from bovine mastitis.</title>
        <authorList>
            <person name="Wanecka A."/>
            <person name="Marynowska M."/>
            <person name="Wesolowski W."/>
            <person name="Bloch S."/>
            <person name="Nejman-Falenczyk B."/>
            <person name="Neumann J."/>
            <person name="Krol J."/>
            <person name="Florek M."/>
            <person name="Ulanicki K."/>
            <person name="Napierala A."/>
            <person name="Twardon J."/>
            <person name="Wolska B."/>
            <person name="Porebska J."/>
            <person name="Ziubrzycka A."/>
            <person name="Czeretowicz I."/>
            <person name="Benisz M."/>
        </authorList>
    </citation>
    <scope>NUCLEOTIDE SEQUENCE</scope>
</reference>
<dbReference type="Pfam" id="PF04851">
    <property type="entry name" value="ResIII"/>
    <property type="match status" value="1"/>
</dbReference>
<dbReference type="Pfam" id="PF00271">
    <property type="entry name" value="Helicase_C"/>
    <property type="match status" value="1"/>
</dbReference>
<dbReference type="GO" id="GO:0003677">
    <property type="term" value="F:DNA binding"/>
    <property type="evidence" value="ECO:0007669"/>
    <property type="project" value="InterPro"/>
</dbReference>
<dbReference type="SUPFAM" id="SSF55608">
    <property type="entry name" value="Homing endonucleases"/>
    <property type="match status" value="1"/>
</dbReference>
<proteinExistence type="predicted"/>
<dbReference type="PROSITE" id="PS50818">
    <property type="entry name" value="INTEIN_C_TER"/>
    <property type="match status" value="1"/>
</dbReference>
<dbReference type="Gene3D" id="3.10.28.10">
    <property type="entry name" value="Homing endonucleases"/>
    <property type="match status" value="1"/>
</dbReference>
<dbReference type="PANTHER" id="PTHR47962">
    <property type="entry name" value="ATP-DEPENDENT HELICASE LHR-RELATED-RELATED"/>
    <property type="match status" value="1"/>
</dbReference>
<dbReference type="SUPFAM" id="SSF51294">
    <property type="entry name" value="Hedgehog/intein (Hint) domain"/>
    <property type="match status" value="1"/>
</dbReference>
<dbReference type="NCBIfam" id="TIGR01443">
    <property type="entry name" value="intein_Cterm"/>
    <property type="match status" value="1"/>
</dbReference>
<name>A0AAU6MXG7_9CAUD</name>
<dbReference type="SMART" id="SM00306">
    <property type="entry name" value="HintN"/>
    <property type="match status" value="1"/>
</dbReference>
<feature type="domain" description="DOD-type homing endonuclease" evidence="3">
    <location>
        <begin position="273"/>
        <end position="409"/>
    </location>
</feature>
<evidence type="ECO:0000256" key="2">
    <source>
        <dbReference type="ARBA" id="ARBA00023000"/>
    </source>
</evidence>
<keyword evidence="5" id="KW-0347">Helicase</keyword>
<dbReference type="InterPro" id="IPR027434">
    <property type="entry name" value="Homing_endonucl"/>
</dbReference>
<dbReference type="Gene3D" id="2.170.16.10">
    <property type="entry name" value="Hedgehog/Intein (Hint) domain"/>
    <property type="match status" value="2"/>
</dbReference>
<dbReference type="PROSITE" id="PS50817">
    <property type="entry name" value="INTEIN_N_TER"/>
    <property type="match status" value="1"/>
</dbReference>
<dbReference type="EMBL" id="OR885926">
    <property type="protein sequence ID" value="WVX90727.1"/>
    <property type="molecule type" value="Genomic_DNA"/>
</dbReference>
<dbReference type="GO" id="GO:0016887">
    <property type="term" value="F:ATP hydrolysis activity"/>
    <property type="evidence" value="ECO:0007669"/>
    <property type="project" value="TreeGrafter"/>
</dbReference>
<dbReference type="InterPro" id="IPR006141">
    <property type="entry name" value="Intein_N"/>
</dbReference>
<dbReference type="InterPro" id="IPR006142">
    <property type="entry name" value="INTEIN"/>
</dbReference>
<gene>
    <name evidence="5" type="ORF">184DA_121</name>
</gene>
<feature type="domain" description="Helicase C-terminal" evidence="4">
    <location>
        <begin position="851"/>
        <end position="999"/>
    </location>
</feature>
<dbReference type="GO" id="GO:0016539">
    <property type="term" value="P:intein-mediated protein splicing"/>
    <property type="evidence" value="ECO:0007669"/>
    <property type="project" value="InterPro"/>
</dbReference>
<dbReference type="InterPro" id="IPR004860">
    <property type="entry name" value="LAGLIDADG_dom"/>
</dbReference>
<keyword evidence="5" id="KW-0067">ATP-binding</keyword>
<dbReference type="InterPro" id="IPR001650">
    <property type="entry name" value="Helicase_C-like"/>
</dbReference>
<organism evidence="5">
    <name type="scientific">Staphylococcus phage 184DA</name>
    <dbReference type="NCBI Taxonomy" id="3110532"/>
    <lineage>
        <taxon>Viruses</taxon>
        <taxon>Duplodnaviria</taxon>
        <taxon>Heunggongvirae</taxon>
        <taxon>Uroviricota</taxon>
        <taxon>Caudoviricetes</taxon>
    </lineage>
</organism>
<dbReference type="InterPro" id="IPR027417">
    <property type="entry name" value="P-loop_NTPase"/>
</dbReference>
<evidence type="ECO:0000259" key="4">
    <source>
        <dbReference type="PROSITE" id="PS51194"/>
    </source>
</evidence>
<dbReference type="InterPro" id="IPR030934">
    <property type="entry name" value="Intein_C"/>
</dbReference>
<protein>
    <submittedName>
        <fullName evidence="5">DNA helicase</fullName>
    </submittedName>
</protein>
<dbReference type="CDD" id="cd00081">
    <property type="entry name" value="Hint"/>
    <property type="match status" value="1"/>
</dbReference>
<dbReference type="GO" id="GO:0004386">
    <property type="term" value="F:helicase activity"/>
    <property type="evidence" value="ECO:0007669"/>
    <property type="project" value="UniProtKB-KW"/>
</dbReference>
<evidence type="ECO:0000259" key="3">
    <source>
        <dbReference type="PROSITE" id="PS50819"/>
    </source>
</evidence>
<dbReference type="Gene3D" id="3.40.50.300">
    <property type="entry name" value="P-loop containing nucleotide triphosphate hydrolases"/>
    <property type="match status" value="2"/>
</dbReference>
<evidence type="ECO:0000256" key="1">
    <source>
        <dbReference type="ARBA" id="ARBA00022813"/>
    </source>
</evidence>
<keyword evidence="1" id="KW-0068">Autocatalytic cleavage</keyword>
<dbReference type="PROSITE" id="PS51194">
    <property type="entry name" value="HELICASE_CTER"/>
    <property type="match status" value="1"/>
</dbReference>
<dbReference type="SMART" id="SM00490">
    <property type="entry name" value="HELICc"/>
    <property type="match status" value="1"/>
</dbReference>
<sequence>MRLRIKNLYTYVEFEEDDKYLKDIFLKRIHTTIGARQEGFQYSPAYKRGSWDGYIDFYVYEEDKFPTGLLFKVELLLGELQSRYNFQFETIDERDESFLAEEDIDDEITLLDNNVGQITLRDYQYEAVYNSLTFYNGIVHVATNGGKCLSKDSKILTPEGYKTLGDIFNENGLSLSAKEEVTPIKYPLINRYGEIEYTSHFTKNGLRKTRRIKTDRGIELNNTYNHPLLVLEGHDFVWKNTEDIKEGDILISRKGDNKYGKDSTITSEEEAFVLGCMIADSHMGLNYRLSFSNDKEELLQAVSNYWSTLSDKETYYDIHHKSKGITIHLHDKKVAMEFYDKFGIELGVSKDKRVPKCILKSPKNIQVAFLSGYLECESSIAKDGRDMEVISASKELLEQIQIMLFNLGVDNYLNTKVVKGYEQNYYGRLRVKTRELKYLLSLLDFKTEQRIKQKDYVLNKEYKSQYGNKIEGLREKLKDYRDFLHIDKKEFSKYIQRDSISIDRLREILELYPGGKREDKFKELADTNIVYQKVKSVEEGEVIPTFDVCMPETHSFIANTIVNHNTEMASGIIDQLLPQLEKGERIAFFTGSTEIFHQSADRLQERLNIPIGKVGAGKFDVKQVTVVMIPTLNANLKDPTQGVKVTPKQNISKKIAQEILPKFEGGTNQKKLLKVLLENTTPKTKVEQNVLSALEIIYQNSKTDAEVLLNLRNHNAHFQKIVREKNEKKYDKYQDMRDFLDSVAVMIVDEAHHSKSDSWYNNLMTCENALYRIALTGSIDKKDELLWMRLQALFGNVIARTTNKFLIDEGHSARPTINIIPVANPNDIDRIDDYREAYDKGITNNDFRNKLIAKLTEKWYNQDKGTLIIVNFIEHGDIISEMLNDLDVEHYFLHGEIDSETRREKLNDMRSGNLKVMIATSLIDEGVDISGINALILGAGGKSLRQTLQRIGRALRKKKDDNTTQIFDFNDMTNRFLYTHSNERRKIYEEEDFEIKDLGK</sequence>
<dbReference type="GO" id="GO:0005524">
    <property type="term" value="F:ATP binding"/>
    <property type="evidence" value="ECO:0007669"/>
    <property type="project" value="InterPro"/>
</dbReference>
<dbReference type="Gene3D" id="3.30.780.20">
    <property type="match status" value="1"/>
</dbReference>
<dbReference type="GO" id="GO:0004519">
    <property type="term" value="F:endonuclease activity"/>
    <property type="evidence" value="ECO:0007669"/>
    <property type="project" value="InterPro"/>
</dbReference>
<dbReference type="SMART" id="SM00305">
    <property type="entry name" value="HintC"/>
    <property type="match status" value="1"/>
</dbReference>
<dbReference type="InterPro" id="IPR004042">
    <property type="entry name" value="Intein_endonuc_central"/>
</dbReference>
<dbReference type="PANTHER" id="PTHR47962:SF5">
    <property type="entry name" value="ATP-DEPENDENT HELICASE LHR-RELATED"/>
    <property type="match status" value="1"/>
</dbReference>
<dbReference type="PROSITE" id="PS50819">
    <property type="entry name" value="INTEIN_ENDONUCLEASE"/>
    <property type="match status" value="1"/>
</dbReference>
<dbReference type="NCBIfam" id="TIGR01445">
    <property type="entry name" value="intein_Nterm"/>
    <property type="match status" value="1"/>
</dbReference>
<dbReference type="InterPro" id="IPR052511">
    <property type="entry name" value="ATP-dep_Helicase"/>
</dbReference>
<evidence type="ECO:0000313" key="5">
    <source>
        <dbReference type="EMBL" id="WVX90727.1"/>
    </source>
</evidence>
<dbReference type="Pfam" id="PF14528">
    <property type="entry name" value="LAGLIDADG_3"/>
    <property type="match status" value="1"/>
</dbReference>
<dbReference type="SUPFAM" id="SSF52540">
    <property type="entry name" value="P-loop containing nucleoside triphosphate hydrolases"/>
    <property type="match status" value="2"/>
</dbReference>
<keyword evidence="5" id="KW-0378">Hydrolase</keyword>
<dbReference type="InterPro" id="IPR003586">
    <property type="entry name" value="Hint_dom_C"/>
</dbReference>
<dbReference type="InterPro" id="IPR049430">
    <property type="entry name" value="UvsW_N_sf"/>
</dbReference>
<keyword evidence="5" id="KW-0547">Nucleotide-binding</keyword>
<keyword evidence="2" id="KW-0651">Protein splicing</keyword>
<dbReference type="PRINTS" id="PR00379">
    <property type="entry name" value="INTEIN"/>
</dbReference>
<dbReference type="InterPro" id="IPR003587">
    <property type="entry name" value="Hint_dom_N"/>
</dbReference>
<dbReference type="Pfam" id="PF14890">
    <property type="entry name" value="Intein_splicing"/>
    <property type="match status" value="1"/>
</dbReference>
<dbReference type="InterPro" id="IPR036844">
    <property type="entry name" value="Hint_dom_sf"/>
</dbReference>
<accession>A0AAU6MXG7</accession>
<dbReference type="InterPro" id="IPR006935">
    <property type="entry name" value="Helicase/UvrB_N"/>
</dbReference>